<dbReference type="STRING" id="252740.A0A423WNX2"/>
<evidence type="ECO:0000313" key="1">
    <source>
        <dbReference type="EMBL" id="ROW05157.1"/>
    </source>
</evidence>
<gene>
    <name evidence="1" type="ORF">VSDG_00453</name>
</gene>
<name>A0A423WNX2_CYTCH</name>
<keyword evidence="2" id="KW-1185">Reference proteome</keyword>
<dbReference type="Proteomes" id="UP000284375">
    <property type="component" value="Unassembled WGS sequence"/>
</dbReference>
<dbReference type="AlphaFoldDB" id="A0A423WNX2"/>
<reference evidence="1 2" key="1">
    <citation type="submission" date="2015-09" db="EMBL/GenBank/DDBJ databases">
        <title>Host preference determinants of Valsa canker pathogens revealed by comparative genomics.</title>
        <authorList>
            <person name="Yin Z."/>
            <person name="Huang L."/>
        </authorList>
    </citation>
    <scope>NUCLEOTIDE SEQUENCE [LARGE SCALE GENOMIC DNA]</scope>
    <source>
        <strain evidence="1 2">YSFL</strain>
    </source>
</reference>
<dbReference type="OrthoDB" id="2963168at2759"/>
<evidence type="ECO:0000313" key="2">
    <source>
        <dbReference type="Proteomes" id="UP000284375"/>
    </source>
</evidence>
<dbReference type="EMBL" id="LJZO01000001">
    <property type="protein sequence ID" value="ROW05157.1"/>
    <property type="molecule type" value="Genomic_DNA"/>
</dbReference>
<organism evidence="1 2">
    <name type="scientific">Cytospora chrysosperma</name>
    <name type="common">Cytospora canker fungus</name>
    <name type="synonym">Sphaeria chrysosperma</name>
    <dbReference type="NCBI Taxonomy" id="252740"/>
    <lineage>
        <taxon>Eukaryota</taxon>
        <taxon>Fungi</taxon>
        <taxon>Dikarya</taxon>
        <taxon>Ascomycota</taxon>
        <taxon>Pezizomycotina</taxon>
        <taxon>Sordariomycetes</taxon>
        <taxon>Sordariomycetidae</taxon>
        <taxon>Diaporthales</taxon>
        <taxon>Cytosporaceae</taxon>
        <taxon>Cytospora</taxon>
    </lineage>
</organism>
<protein>
    <submittedName>
        <fullName evidence="1">Uncharacterized protein</fullName>
    </submittedName>
</protein>
<comment type="caution">
    <text evidence="1">The sequence shown here is derived from an EMBL/GenBank/DDBJ whole genome shotgun (WGS) entry which is preliminary data.</text>
</comment>
<sequence>MESEKWDEEKYNEADHILDDITSEQKAKSYLPRHELYKYLENETELLALTTDIYVSKAEDPPTRRDGSVKVYCKVTWDTKIEWDSLDPCEDQHGRKLRRLDYTVEMKCDGGSSMFYILHDGRRQAAKNVSVEVIENSDI</sequence>
<accession>A0A423WNX2</accession>
<proteinExistence type="predicted"/>